<keyword evidence="4" id="KW-0449">Lipoprotein</keyword>
<keyword evidence="7" id="KW-1185">Reference proteome</keyword>
<proteinExistence type="inferred from homology"/>
<evidence type="ECO:0000256" key="5">
    <source>
        <dbReference type="SAM" id="MobiDB-lite"/>
    </source>
</evidence>
<comment type="caution">
    <text evidence="6">The sequence shown here is derived from an EMBL/GenBank/DDBJ whole genome shotgun (WGS) entry which is preliminary data.</text>
</comment>
<organism evidence="6 7">
    <name type="scientific">Apophysomyces ossiformis</name>
    <dbReference type="NCBI Taxonomy" id="679940"/>
    <lineage>
        <taxon>Eukaryota</taxon>
        <taxon>Fungi</taxon>
        <taxon>Fungi incertae sedis</taxon>
        <taxon>Mucoromycota</taxon>
        <taxon>Mucoromycotina</taxon>
        <taxon>Mucoromycetes</taxon>
        <taxon>Mucorales</taxon>
        <taxon>Mucorineae</taxon>
        <taxon>Mucoraceae</taxon>
        <taxon>Apophysomyces</taxon>
    </lineage>
</organism>
<dbReference type="Pfam" id="PF09742">
    <property type="entry name" value="Dymeclin"/>
    <property type="match status" value="1"/>
</dbReference>
<feature type="region of interest" description="Disordered" evidence="5">
    <location>
        <begin position="582"/>
        <end position="604"/>
    </location>
</feature>
<sequence length="604" mass="69161">MATLHEIRETVPEEIPTQTYNALFLTRVFSKHFAGNLTDDEIKEQFEGCLKQEETKKGEGQSGSSGQTQKSYSSGSILTLDQEKLTIHPDVLADPRSKGEQLLDALLSILINVDPNTSYSVYEFYAEVLNTLIVLLSTQLHRTRLTENNHFLDILMGRFGDRADKIAATLLENFIAQKTPPSQSSSVVYSAYSYFFPARSNSLTDADALPVADRSLLLLLLLGTQAKQSLDGTHSPEGSLLWAEEYRNAFGNLRDHHGTVSEPDDKNTKLHYISFKDLFEIFCRSLAIEERMLLFYLILVENEPFRYLPILRMVYEAIEGKVNYSQVYILLIILLIFSQDETVTNHTWFTERPLLKSISLGGLVVLVLIRTLQLNLSHQKDVYFHTNCLAILANMSTSMLDIHAYVAQRIISLFELIAKRHQKIVSKTQAGELTTENNDIAVYEDLLCLVLEIINSVLTHRLKHNSQLVYALLLKRDVFAPFRLHSRFSEIISNVEQVINYFHARVAEANLKAPSTEEVLGLIEQSARTWPANRLKVLPDLKFQYEEEQDSHEFFVPYVWALVHRRTFVHWSENKAHILEEYGKMNEDGPEDQDNSPEKKDIYR</sequence>
<feature type="region of interest" description="Disordered" evidence="5">
    <location>
        <begin position="54"/>
        <end position="74"/>
    </location>
</feature>
<dbReference type="PANTHER" id="PTHR12895:SF9">
    <property type="entry name" value="DYMECLIN"/>
    <property type="match status" value="1"/>
</dbReference>
<protein>
    <recommendedName>
        <fullName evidence="2">Dymeclin</fullName>
    </recommendedName>
</protein>
<dbReference type="GO" id="GO:0005794">
    <property type="term" value="C:Golgi apparatus"/>
    <property type="evidence" value="ECO:0007669"/>
    <property type="project" value="TreeGrafter"/>
</dbReference>
<evidence type="ECO:0000256" key="2">
    <source>
        <dbReference type="ARBA" id="ARBA00015736"/>
    </source>
</evidence>
<accession>A0A8H7BVG9</accession>
<evidence type="ECO:0000256" key="1">
    <source>
        <dbReference type="ARBA" id="ARBA00010603"/>
    </source>
</evidence>
<dbReference type="InterPro" id="IPR019142">
    <property type="entry name" value="Dymeclin"/>
</dbReference>
<dbReference type="Proteomes" id="UP000605846">
    <property type="component" value="Unassembled WGS sequence"/>
</dbReference>
<reference evidence="6" key="1">
    <citation type="submission" date="2020-01" db="EMBL/GenBank/DDBJ databases">
        <title>Genome Sequencing of Three Apophysomyces-Like Fungal Strains Confirms a Novel Fungal Genus in the Mucoromycota with divergent Burkholderia-like Endosymbiotic Bacteria.</title>
        <authorList>
            <person name="Stajich J.E."/>
            <person name="Macias A.M."/>
            <person name="Carter-House D."/>
            <person name="Lovett B."/>
            <person name="Kasson L.R."/>
            <person name="Berry K."/>
            <person name="Grigoriev I."/>
            <person name="Chang Y."/>
            <person name="Spatafora J."/>
            <person name="Kasson M.T."/>
        </authorList>
    </citation>
    <scope>NUCLEOTIDE SEQUENCE</scope>
    <source>
        <strain evidence="6">NRRL A-21654</strain>
    </source>
</reference>
<evidence type="ECO:0000256" key="4">
    <source>
        <dbReference type="ARBA" id="ARBA00023288"/>
    </source>
</evidence>
<dbReference type="AlphaFoldDB" id="A0A8H7BVG9"/>
<keyword evidence="3" id="KW-0519">Myristate</keyword>
<dbReference type="GO" id="GO:0007030">
    <property type="term" value="P:Golgi organization"/>
    <property type="evidence" value="ECO:0007669"/>
    <property type="project" value="TreeGrafter"/>
</dbReference>
<evidence type="ECO:0000313" key="6">
    <source>
        <dbReference type="EMBL" id="KAF7729721.1"/>
    </source>
</evidence>
<dbReference type="OrthoDB" id="10253409at2759"/>
<feature type="compositionally biased region" description="Low complexity" evidence="5">
    <location>
        <begin position="62"/>
        <end position="74"/>
    </location>
</feature>
<name>A0A8H7BVG9_9FUNG</name>
<comment type="similarity">
    <text evidence="1">Belongs to the dymeclin family.</text>
</comment>
<dbReference type="PANTHER" id="PTHR12895">
    <property type="entry name" value="DYMECLIN"/>
    <property type="match status" value="1"/>
</dbReference>
<gene>
    <name evidence="6" type="ORF">EC973_003799</name>
</gene>
<dbReference type="EMBL" id="JABAYA010000022">
    <property type="protein sequence ID" value="KAF7729721.1"/>
    <property type="molecule type" value="Genomic_DNA"/>
</dbReference>
<evidence type="ECO:0000256" key="3">
    <source>
        <dbReference type="ARBA" id="ARBA00022707"/>
    </source>
</evidence>
<evidence type="ECO:0000313" key="7">
    <source>
        <dbReference type="Proteomes" id="UP000605846"/>
    </source>
</evidence>